<proteinExistence type="predicted"/>
<reference evidence="3 4" key="1">
    <citation type="submission" date="2020-03" db="EMBL/GenBank/DDBJ databases">
        <title>Complete genome sequence of Orbus sp. IPMB12 (BCRC 80908).</title>
        <authorList>
            <person name="Lo W.-S."/>
            <person name="Chang T.-H."/>
            <person name="Kuo C.-H."/>
        </authorList>
    </citation>
    <scope>NUCLEOTIDE SEQUENCE [LARGE SCALE GENOMIC DNA]</scope>
    <source>
        <strain evidence="3 4">IPMB12</strain>
    </source>
</reference>
<dbReference type="InterPro" id="IPR012675">
    <property type="entry name" value="Beta-grasp_dom_sf"/>
</dbReference>
<dbReference type="InterPro" id="IPR005302">
    <property type="entry name" value="MoCF_Sase_C"/>
</dbReference>
<evidence type="ECO:0000259" key="2">
    <source>
        <dbReference type="PROSITE" id="PS51340"/>
    </source>
</evidence>
<feature type="domain" description="MOSC" evidence="2">
    <location>
        <begin position="118"/>
        <end position="263"/>
    </location>
</feature>
<dbReference type="Pfam" id="PF00111">
    <property type="entry name" value="Fer2"/>
    <property type="match status" value="1"/>
</dbReference>
<dbReference type="InterPro" id="IPR036010">
    <property type="entry name" value="2Fe-2S_ferredoxin-like_sf"/>
</dbReference>
<dbReference type="InParanoid" id="A0A6G9IBN8"/>
<dbReference type="AlphaFoldDB" id="A0A6G9IBN8"/>
<dbReference type="EMBL" id="CP050253">
    <property type="protein sequence ID" value="QIQ21247.1"/>
    <property type="molecule type" value="Genomic_DNA"/>
</dbReference>
<dbReference type="KEGG" id="orb:IPMB12_05850"/>
<accession>A0A6G9IBN8</accession>
<keyword evidence="4" id="KW-1185">Reference proteome</keyword>
<dbReference type="Gene3D" id="3.10.20.30">
    <property type="match status" value="1"/>
</dbReference>
<dbReference type="GO" id="GO:0030170">
    <property type="term" value="F:pyridoxal phosphate binding"/>
    <property type="evidence" value="ECO:0007669"/>
    <property type="project" value="InterPro"/>
</dbReference>
<evidence type="ECO:0000259" key="1">
    <source>
        <dbReference type="PROSITE" id="PS51085"/>
    </source>
</evidence>
<dbReference type="Pfam" id="PF03473">
    <property type="entry name" value="MOSC"/>
    <property type="match status" value="1"/>
</dbReference>
<dbReference type="InterPro" id="IPR011037">
    <property type="entry name" value="Pyrv_Knase-like_insert_dom_sf"/>
</dbReference>
<dbReference type="SUPFAM" id="SSF54292">
    <property type="entry name" value="2Fe-2S ferredoxin-like"/>
    <property type="match status" value="1"/>
</dbReference>
<dbReference type="GO" id="GO:0030151">
    <property type="term" value="F:molybdenum ion binding"/>
    <property type="evidence" value="ECO:0007669"/>
    <property type="project" value="InterPro"/>
</dbReference>
<dbReference type="InterPro" id="IPR005303">
    <property type="entry name" value="MOCOS_middle"/>
</dbReference>
<dbReference type="Pfam" id="PF03476">
    <property type="entry name" value="MOSC_N"/>
    <property type="match status" value="1"/>
</dbReference>
<evidence type="ECO:0000313" key="3">
    <source>
        <dbReference type="EMBL" id="QIQ21247.1"/>
    </source>
</evidence>
<dbReference type="InterPro" id="IPR001041">
    <property type="entry name" value="2Fe-2S_ferredoxin-type"/>
</dbReference>
<dbReference type="PANTHER" id="PTHR14237">
    <property type="entry name" value="MOLYBDOPTERIN COFACTOR SULFURASE MOSC"/>
    <property type="match status" value="1"/>
</dbReference>
<organism evidence="3 4">
    <name type="scientific">Zophobihabitans entericus</name>
    <dbReference type="NCBI Taxonomy" id="1635327"/>
    <lineage>
        <taxon>Bacteria</taxon>
        <taxon>Pseudomonadati</taxon>
        <taxon>Pseudomonadota</taxon>
        <taxon>Gammaproteobacteria</taxon>
        <taxon>Orbales</taxon>
        <taxon>Orbaceae</taxon>
        <taxon>Zophobihabitans</taxon>
    </lineage>
</organism>
<dbReference type="PROSITE" id="PS51340">
    <property type="entry name" value="MOSC"/>
    <property type="match status" value="1"/>
</dbReference>
<dbReference type="PROSITE" id="PS51085">
    <property type="entry name" value="2FE2S_FER_2"/>
    <property type="match status" value="1"/>
</dbReference>
<dbReference type="RefSeq" id="WP_166915867.1">
    <property type="nucleotide sequence ID" value="NZ_CP050253.1"/>
</dbReference>
<gene>
    <name evidence="3" type="ORF">IPMB12_05850</name>
</gene>
<dbReference type="FunCoup" id="A0A6G9IBN8">
    <property type="interactions" value="180"/>
</dbReference>
<dbReference type="Proteomes" id="UP000501168">
    <property type="component" value="Chromosome"/>
</dbReference>
<dbReference type="SUPFAM" id="SSF50800">
    <property type="entry name" value="PK beta-barrel domain-like"/>
    <property type="match status" value="1"/>
</dbReference>
<evidence type="ECO:0000313" key="4">
    <source>
        <dbReference type="Proteomes" id="UP000501168"/>
    </source>
</evidence>
<dbReference type="GO" id="GO:0051536">
    <property type="term" value="F:iron-sulfur cluster binding"/>
    <property type="evidence" value="ECO:0007669"/>
    <property type="project" value="InterPro"/>
</dbReference>
<dbReference type="PANTHER" id="PTHR14237:SF19">
    <property type="entry name" value="MITOCHONDRIAL AMIDOXIME REDUCING COMPONENT 1"/>
    <property type="match status" value="1"/>
</dbReference>
<protein>
    <submittedName>
        <fullName evidence="3">MOSC domain-containing protein</fullName>
    </submittedName>
</protein>
<dbReference type="SUPFAM" id="SSF141673">
    <property type="entry name" value="MOSC N-terminal domain-like"/>
    <property type="match status" value="1"/>
</dbReference>
<sequence length="363" mass="41020">MITVNQLFFYPVKSMQGIALSAGNIQESGFQHDRRFMVTEPDGTFITARQHHHLLLLKIVMLENGIKIVAPNQQSIDAYYSDFSSNPEPTEVWNNHFSSYIASIAVNRWLSNYLQKDVQLRWLGEQSTRRIKRYPDVSLSFADGYPYLLLNQASLDYLQKICPEQLNIGRFCGNIIISGALPFAEDGWKQIKIGDVIFDLVKPCSRCILTTVDTQSAIASKLNEPLNTLRQFRSDEQGQIDFGINMIALNSGTISVNSPIEILETKPAKQYQKSAPFEPEASKEFTIDYQGQKFTGNNQQTLLEQLELHEIKIPYSCRAGICGRCQLVLEDGEVTPLTNSAVRREKKILSCSCIPKTNLKLSK</sequence>
<name>A0A6G9IBN8_9GAMM</name>
<dbReference type="CDD" id="cd00207">
    <property type="entry name" value="fer2"/>
    <property type="match status" value="1"/>
</dbReference>
<feature type="domain" description="2Fe-2S ferredoxin-type" evidence="1">
    <location>
        <begin position="283"/>
        <end position="363"/>
    </location>
</feature>
<dbReference type="GO" id="GO:0003824">
    <property type="term" value="F:catalytic activity"/>
    <property type="evidence" value="ECO:0007669"/>
    <property type="project" value="InterPro"/>
</dbReference>